<feature type="transmembrane region" description="Helical" evidence="14">
    <location>
        <begin position="166"/>
        <end position="188"/>
    </location>
</feature>
<feature type="transmembrane region" description="Helical" evidence="14">
    <location>
        <begin position="421"/>
        <end position="440"/>
    </location>
</feature>
<evidence type="ECO:0000256" key="6">
    <source>
        <dbReference type="ARBA" id="ARBA00022847"/>
    </source>
</evidence>
<dbReference type="KEGG" id="pbu:L21SP3_00154"/>
<dbReference type="GO" id="GO:0015293">
    <property type="term" value="F:symporter activity"/>
    <property type="evidence" value="ECO:0007669"/>
    <property type="project" value="UniProtKB-KW"/>
</dbReference>
<feature type="transmembrane region" description="Helical" evidence="14">
    <location>
        <begin position="536"/>
        <end position="556"/>
    </location>
</feature>
<feature type="transmembrane region" description="Helical" evidence="14">
    <location>
        <begin position="195"/>
        <end position="220"/>
    </location>
</feature>
<keyword evidence="8" id="KW-0915">Sodium</keyword>
<dbReference type="InterPro" id="IPR038377">
    <property type="entry name" value="Na/Glc_symporter_sf"/>
</dbReference>
<dbReference type="Proteomes" id="UP000188273">
    <property type="component" value="Chromosome"/>
</dbReference>
<keyword evidence="10 14" id="KW-0472">Membrane</keyword>
<feature type="transmembrane region" description="Helical" evidence="14">
    <location>
        <begin position="455"/>
        <end position="474"/>
    </location>
</feature>
<evidence type="ECO:0000256" key="9">
    <source>
        <dbReference type="ARBA" id="ARBA00023065"/>
    </source>
</evidence>
<proteinExistence type="inferred from homology"/>
<name>A0A1Q2HLM6_9BACT</name>
<evidence type="ECO:0000313" key="16">
    <source>
        <dbReference type="Proteomes" id="UP000188273"/>
    </source>
</evidence>
<feature type="transmembrane region" description="Helical" evidence="14">
    <location>
        <begin position="367"/>
        <end position="390"/>
    </location>
</feature>
<organism evidence="15 16">
    <name type="scientific">Sedimentisphaera cyanobacteriorum</name>
    <dbReference type="NCBI Taxonomy" id="1940790"/>
    <lineage>
        <taxon>Bacteria</taxon>
        <taxon>Pseudomonadati</taxon>
        <taxon>Planctomycetota</taxon>
        <taxon>Phycisphaerae</taxon>
        <taxon>Sedimentisphaerales</taxon>
        <taxon>Sedimentisphaeraceae</taxon>
        <taxon>Sedimentisphaera</taxon>
    </lineage>
</organism>
<evidence type="ECO:0000256" key="10">
    <source>
        <dbReference type="ARBA" id="ARBA00023136"/>
    </source>
</evidence>
<comment type="catalytic activity">
    <reaction evidence="12">
        <text>L-proline(in) + Na(+)(in) = L-proline(out) + Na(+)(out)</text>
        <dbReference type="Rhea" id="RHEA:28967"/>
        <dbReference type="ChEBI" id="CHEBI:29101"/>
        <dbReference type="ChEBI" id="CHEBI:60039"/>
    </reaction>
</comment>
<keyword evidence="3" id="KW-0813">Transport</keyword>
<feature type="transmembrane region" description="Helical" evidence="14">
    <location>
        <begin position="6"/>
        <end position="23"/>
    </location>
</feature>
<keyword evidence="4" id="KW-1003">Cell membrane</keyword>
<dbReference type="Gene3D" id="1.20.1730.10">
    <property type="entry name" value="Sodium/glucose cotransporter"/>
    <property type="match status" value="1"/>
</dbReference>
<feature type="transmembrane region" description="Helical" evidence="14">
    <location>
        <begin position="396"/>
        <end position="414"/>
    </location>
</feature>
<evidence type="ECO:0000256" key="3">
    <source>
        <dbReference type="ARBA" id="ARBA00022448"/>
    </source>
</evidence>
<comment type="subcellular location">
    <subcellularLocation>
        <location evidence="1">Cell membrane</location>
        <topology evidence="1">Multi-pass membrane protein</topology>
    </subcellularLocation>
</comment>
<evidence type="ECO:0000256" key="8">
    <source>
        <dbReference type="ARBA" id="ARBA00023053"/>
    </source>
</evidence>
<feature type="transmembrane region" description="Helical" evidence="14">
    <location>
        <begin position="274"/>
        <end position="295"/>
    </location>
</feature>
<dbReference type="PANTHER" id="PTHR48086">
    <property type="entry name" value="SODIUM/PROLINE SYMPORTER-RELATED"/>
    <property type="match status" value="1"/>
</dbReference>
<evidence type="ECO:0000256" key="4">
    <source>
        <dbReference type="ARBA" id="ARBA00022475"/>
    </source>
</evidence>
<evidence type="ECO:0000256" key="14">
    <source>
        <dbReference type="SAM" id="Phobius"/>
    </source>
</evidence>
<feature type="transmembrane region" description="Helical" evidence="14">
    <location>
        <begin position="71"/>
        <end position="93"/>
    </location>
</feature>
<dbReference type="GO" id="GO:0005886">
    <property type="term" value="C:plasma membrane"/>
    <property type="evidence" value="ECO:0007669"/>
    <property type="project" value="UniProtKB-SubCell"/>
</dbReference>
<dbReference type="PANTHER" id="PTHR48086:SF3">
    <property type="entry name" value="SODIUM_PROLINE SYMPORTER"/>
    <property type="match status" value="1"/>
</dbReference>
<keyword evidence="7 14" id="KW-1133">Transmembrane helix</keyword>
<gene>
    <name evidence="15" type="primary">sglT_1</name>
    <name evidence="15" type="ORF">L21SP3_00154</name>
</gene>
<keyword evidence="6" id="KW-0769">Symport</keyword>
<dbReference type="OrthoDB" id="9789704at2"/>
<accession>A0A1Q2HLM6</accession>
<evidence type="ECO:0000256" key="7">
    <source>
        <dbReference type="ARBA" id="ARBA00022989"/>
    </source>
</evidence>
<feature type="transmembrane region" description="Helical" evidence="14">
    <location>
        <begin position="128"/>
        <end position="146"/>
    </location>
</feature>
<keyword evidence="5 14" id="KW-0812">Transmembrane</keyword>
<keyword evidence="11" id="KW-0739">Sodium transport</keyword>
<evidence type="ECO:0000256" key="1">
    <source>
        <dbReference type="ARBA" id="ARBA00004651"/>
    </source>
</evidence>
<evidence type="ECO:0000313" key="15">
    <source>
        <dbReference type="EMBL" id="AQQ08378.1"/>
    </source>
</evidence>
<evidence type="ECO:0000256" key="5">
    <source>
        <dbReference type="ARBA" id="ARBA00022692"/>
    </source>
</evidence>
<protein>
    <submittedName>
        <fullName evidence="15">Na(+)/glucose symporter</fullName>
    </submittedName>
</protein>
<evidence type="ECO:0000256" key="11">
    <source>
        <dbReference type="ARBA" id="ARBA00023201"/>
    </source>
</evidence>
<evidence type="ECO:0000256" key="12">
    <source>
        <dbReference type="ARBA" id="ARBA00033708"/>
    </source>
</evidence>
<feature type="transmembrane region" description="Helical" evidence="14">
    <location>
        <begin position="510"/>
        <end position="530"/>
    </location>
</feature>
<dbReference type="Pfam" id="PF00474">
    <property type="entry name" value="SSF"/>
    <property type="match status" value="1"/>
</dbReference>
<keyword evidence="16" id="KW-1185">Reference proteome</keyword>
<dbReference type="PROSITE" id="PS50283">
    <property type="entry name" value="NA_SOLUT_SYMP_3"/>
    <property type="match status" value="1"/>
</dbReference>
<dbReference type="EMBL" id="CP019633">
    <property type="protein sequence ID" value="AQQ08378.1"/>
    <property type="molecule type" value="Genomic_DNA"/>
</dbReference>
<dbReference type="AlphaFoldDB" id="A0A1Q2HLM6"/>
<feature type="transmembrane region" description="Helical" evidence="14">
    <location>
        <begin position="240"/>
        <end position="262"/>
    </location>
</feature>
<dbReference type="InterPro" id="IPR050277">
    <property type="entry name" value="Sodium:Solute_Symporter"/>
</dbReference>
<sequence>MTELDIVTFLVYIAGLLALGILYSSQIKNTKDMFAAGESSPWWLAGISGHMAMFTSGTFVVWGGIAFRQGLVGVSILMMIGISAWMAAFTIAARWKASGAVTPAEYIENRFGHAAVHFYSWVSTTFRMIDVGIALYAVSVILSALITVPEGHFLAGRNGETISVYWAIVICGFAMVLVSAAGGLWAVLMADVIQFVVLTVSVLIVIPLLLNEVGGIKSFIDNAPERFFIPYSREFPPLFLVGWIIIHFFKIGGQWAFVQRFLCVSSKQDAKKAALLFGLLFIVSPIFWMLPPMMYRIIDSNANSEKAFILACQSVLPPGMLGLIAASMFAATASTVNSQINVFAGAFSREIYGKIARFKSSEKSMLLFGRFVSLLLGLIVISIAVLIPSLGGAENVVLHLTGMLVTPIVLPSIWSLFSRKIGLSSVIATFGVSIGGMSLLKPFIESRSGFIDNPLLLEIWIIGIILPVSVLLWFEFTGSTKSISCSRVRAIKDSAEKVPSLSKAGRLRHFLISGYVFSTGLVILIIAVLNEQGRKVLLIAASALILAVVVINFRLLKDKFGD</sequence>
<evidence type="ECO:0000256" key="2">
    <source>
        <dbReference type="ARBA" id="ARBA00006434"/>
    </source>
</evidence>
<dbReference type="GO" id="GO:0006814">
    <property type="term" value="P:sodium ion transport"/>
    <property type="evidence" value="ECO:0007669"/>
    <property type="project" value="UniProtKB-KW"/>
</dbReference>
<dbReference type="RefSeq" id="WP_077538595.1">
    <property type="nucleotide sequence ID" value="NZ_CP019633.1"/>
</dbReference>
<feature type="transmembrane region" description="Helical" evidence="14">
    <location>
        <begin position="43"/>
        <end position="65"/>
    </location>
</feature>
<keyword evidence="9" id="KW-0406">Ion transport</keyword>
<comment type="similarity">
    <text evidence="2 13">Belongs to the sodium:solute symporter (SSF) (TC 2.A.21) family.</text>
</comment>
<evidence type="ECO:0000256" key="13">
    <source>
        <dbReference type="RuleBase" id="RU362091"/>
    </source>
</evidence>
<reference evidence="16" key="1">
    <citation type="submission" date="2017-02" db="EMBL/GenBank/DDBJ databases">
        <title>Comparative genomics and description of representatives of a novel lineage of planctomycetes thriving in anoxic sediments.</title>
        <authorList>
            <person name="Spring S."/>
            <person name="Bunk B."/>
            <person name="Sproer C."/>
            <person name="Klenk H.-P."/>
        </authorList>
    </citation>
    <scope>NUCLEOTIDE SEQUENCE [LARGE SCALE GENOMIC DNA]</scope>
    <source>
        <strain evidence="16">L21-RPul-D3</strain>
    </source>
</reference>
<dbReference type="InterPro" id="IPR001734">
    <property type="entry name" value="Na/solute_symporter"/>
</dbReference>
<feature type="transmembrane region" description="Helical" evidence="14">
    <location>
        <begin position="307"/>
        <end position="331"/>
    </location>
</feature>
<dbReference type="STRING" id="1940790.L21SP3_00154"/>